<sequence length="557" mass="61900">MALVASPTAYKFAGLRLDDDEESVSDADRLSAFYPNAGYDFYGTRSGALCVYKTGLAWPVRTGPESQRIIREARGVHGHPMQPTWPELGRRVCDMLDGKNVLWASMDCLAFAEAGQKRFSPLLIWIGVEPKSLSYELANTVADAITYFINVAGFSGFEIGFRESVVSHSRGPKMLSFDPLNDSVPEFREPFAPTLGIFIAPLKTPHYEGTGALYLREGGGSKRRFLLTCAHVARPPPVHPNTGLARKKTTLPREHVIVLGSSAYTNALKRMMGAIADQHRSIKDWEAVLGESEKVTDRRKEHLDLVKKAKAKIVEIDTFHNEILKLWTIPEQRVIGEVVHVEPIAVNVAPHGLTRDWALIELYDDQFDWSTFKGNKVYIGGNLSSLDYGKIMFPHPEDQANYEYPEDGLLQAFGVIQPEEIRNPKQLDANGEECLLVVKHGLTTGTTIGRVTGMESFTRNFNEYGTKETSMEIAVLPYGNINGPFSGPGDSGSIVLDRKGRILGMLNGGAGSSDKIDITYLTPYSYIEKDIKKYFPESFLYEVVDRVRGITLKLLTT</sequence>
<keyword evidence="2" id="KW-1185">Reference proteome</keyword>
<name>A0A067PE48_9AGAM</name>
<dbReference type="AlphaFoldDB" id="A0A067PE48"/>
<dbReference type="InterPro" id="IPR009003">
    <property type="entry name" value="Peptidase_S1_PA"/>
</dbReference>
<dbReference type="HOGENOM" id="CLU_024804_0_0_1"/>
<dbReference type="Proteomes" id="UP000027265">
    <property type="component" value="Unassembled WGS sequence"/>
</dbReference>
<dbReference type="EMBL" id="KL197736">
    <property type="protein sequence ID" value="KDQ53029.1"/>
    <property type="molecule type" value="Genomic_DNA"/>
</dbReference>
<reference evidence="2" key="1">
    <citation type="journal article" date="2014" name="Proc. Natl. Acad. Sci. U.S.A.">
        <title>Extensive sampling of basidiomycete genomes demonstrates inadequacy of the white-rot/brown-rot paradigm for wood decay fungi.</title>
        <authorList>
            <person name="Riley R."/>
            <person name="Salamov A.A."/>
            <person name="Brown D.W."/>
            <person name="Nagy L.G."/>
            <person name="Floudas D."/>
            <person name="Held B.W."/>
            <person name="Levasseur A."/>
            <person name="Lombard V."/>
            <person name="Morin E."/>
            <person name="Otillar R."/>
            <person name="Lindquist E.A."/>
            <person name="Sun H."/>
            <person name="LaButti K.M."/>
            <person name="Schmutz J."/>
            <person name="Jabbour D."/>
            <person name="Luo H."/>
            <person name="Baker S.E."/>
            <person name="Pisabarro A.G."/>
            <person name="Walton J.D."/>
            <person name="Blanchette R.A."/>
            <person name="Henrissat B."/>
            <person name="Martin F."/>
            <person name="Cullen D."/>
            <person name="Hibbett D.S."/>
            <person name="Grigoriev I.V."/>
        </authorList>
    </citation>
    <scope>NUCLEOTIDE SEQUENCE [LARGE SCALE GENOMIC DNA]</scope>
    <source>
        <strain evidence="2">MUCL 33604</strain>
    </source>
</reference>
<dbReference type="SUPFAM" id="SSF50494">
    <property type="entry name" value="Trypsin-like serine proteases"/>
    <property type="match status" value="1"/>
</dbReference>
<protein>
    <submittedName>
        <fullName evidence="1">Uncharacterized protein</fullName>
    </submittedName>
</protein>
<gene>
    <name evidence="1" type="ORF">JAAARDRAFT_61589</name>
</gene>
<evidence type="ECO:0000313" key="2">
    <source>
        <dbReference type="Proteomes" id="UP000027265"/>
    </source>
</evidence>
<organism evidence="1 2">
    <name type="scientific">Jaapia argillacea MUCL 33604</name>
    <dbReference type="NCBI Taxonomy" id="933084"/>
    <lineage>
        <taxon>Eukaryota</taxon>
        <taxon>Fungi</taxon>
        <taxon>Dikarya</taxon>
        <taxon>Basidiomycota</taxon>
        <taxon>Agaricomycotina</taxon>
        <taxon>Agaricomycetes</taxon>
        <taxon>Agaricomycetidae</taxon>
        <taxon>Jaapiales</taxon>
        <taxon>Jaapiaceae</taxon>
        <taxon>Jaapia</taxon>
    </lineage>
</organism>
<evidence type="ECO:0000313" key="1">
    <source>
        <dbReference type="EMBL" id="KDQ53029.1"/>
    </source>
</evidence>
<accession>A0A067PE48</accession>
<dbReference type="InParanoid" id="A0A067PE48"/>
<proteinExistence type="predicted"/>
<dbReference type="OrthoDB" id="5424209at2759"/>